<keyword evidence="2" id="KW-1185">Reference proteome</keyword>
<evidence type="ECO:0000313" key="1">
    <source>
        <dbReference type="EMBL" id="AJP59233.1"/>
    </source>
</evidence>
<dbReference type="EMBL" id="CP010897">
    <property type="protein sequence ID" value="AJP59233.1"/>
    <property type="molecule type" value="Genomic_DNA"/>
</dbReference>
<gene>
    <name evidence="1" type="ORF">UC34_24300</name>
</gene>
<sequence>MTPNITSITDGIYANIPTEDVVGYLRRPGSVLAWAIDGASTLSQSPFTTFDDISDAGWSARKVADALSNMADSAFMPSRLHQELNSIKQAYFSASGSKRPVHEWPVAAATIVEMDMVSSSRVAVSIYRYADCFELLHEGPIPLDTDLRAPLSVPRTYDPWKPHSGFTGDRLSQLQARRCEQQRNELSSALTLNPESAFNARKIQTSLHTPAQILVGTDGLSRAWDTYGLMTSAQALRLATQSGLGALLNAVRRHEATLASNTDRKRRDDASGILLTFP</sequence>
<dbReference type="Proteomes" id="UP000035085">
    <property type="component" value="Chromosome"/>
</dbReference>
<reference evidence="2" key="1">
    <citation type="submission" date="2015-02" db="EMBL/GenBank/DDBJ databases">
        <title>Complete Genome Sequencing of Pandoraea vervacti NS15 sp. nov.</title>
        <authorList>
            <person name="Chan K.-G."/>
        </authorList>
    </citation>
    <scope>NUCLEOTIDE SEQUENCE [LARGE SCALE GENOMIC DNA]</scope>
    <source>
        <strain evidence="2">NS15</strain>
    </source>
</reference>
<evidence type="ECO:0000313" key="2">
    <source>
        <dbReference type="Proteomes" id="UP000035085"/>
    </source>
</evidence>
<evidence type="ECO:0008006" key="3">
    <source>
        <dbReference type="Google" id="ProtNLM"/>
    </source>
</evidence>
<proteinExistence type="predicted"/>
<dbReference type="RefSeq" id="WP_044457511.1">
    <property type="nucleotide sequence ID" value="NZ_CP010897.2"/>
</dbReference>
<accession>A0ABM5T363</accession>
<name>A0ABM5T363_9BURK</name>
<protein>
    <recommendedName>
        <fullName evidence="3">PPM-type phosphatase domain-containing protein</fullName>
    </recommendedName>
</protein>
<organism evidence="1 2">
    <name type="scientific">Pandoraea vervacti</name>
    <dbReference type="NCBI Taxonomy" id="656178"/>
    <lineage>
        <taxon>Bacteria</taxon>
        <taxon>Pseudomonadati</taxon>
        <taxon>Pseudomonadota</taxon>
        <taxon>Betaproteobacteria</taxon>
        <taxon>Burkholderiales</taxon>
        <taxon>Burkholderiaceae</taxon>
        <taxon>Pandoraea</taxon>
    </lineage>
</organism>